<dbReference type="CDD" id="cd03801">
    <property type="entry name" value="GT4_PimA-like"/>
    <property type="match status" value="1"/>
</dbReference>
<dbReference type="PANTHER" id="PTHR45947">
    <property type="entry name" value="SULFOQUINOVOSYL TRANSFERASE SQD2"/>
    <property type="match status" value="1"/>
</dbReference>
<dbReference type="AlphaFoldDB" id="A0A6J4LYB5"/>
<gene>
    <name evidence="3" type="ORF">AVDCRST_MAG68-3223</name>
</gene>
<organism evidence="3">
    <name type="scientific">uncultured Gemmatimonadota bacterium</name>
    <dbReference type="NCBI Taxonomy" id="203437"/>
    <lineage>
        <taxon>Bacteria</taxon>
        <taxon>Pseudomonadati</taxon>
        <taxon>Gemmatimonadota</taxon>
        <taxon>environmental samples</taxon>
    </lineage>
</organism>
<evidence type="ECO:0000259" key="1">
    <source>
        <dbReference type="Pfam" id="PF00534"/>
    </source>
</evidence>
<protein>
    <recommendedName>
        <fullName evidence="4">Glycosyltransferase</fullName>
    </recommendedName>
</protein>
<dbReference type="SUPFAM" id="SSF53756">
    <property type="entry name" value="UDP-Glycosyltransferase/glycogen phosphorylase"/>
    <property type="match status" value="1"/>
</dbReference>
<accession>A0A6J4LYB5</accession>
<name>A0A6J4LYB5_9BACT</name>
<dbReference type="Pfam" id="PF00534">
    <property type="entry name" value="Glycos_transf_1"/>
    <property type="match status" value="1"/>
</dbReference>
<proteinExistence type="predicted"/>
<evidence type="ECO:0000313" key="3">
    <source>
        <dbReference type="EMBL" id="CAA9345097.1"/>
    </source>
</evidence>
<dbReference type="InterPro" id="IPR001296">
    <property type="entry name" value="Glyco_trans_1"/>
</dbReference>
<dbReference type="InterPro" id="IPR050194">
    <property type="entry name" value="Glycosyltransferase_grp1"/>
</dbReference>
<dbReference type="PANTHER" id="PTHR45947:SF3">
    <property type="entry name" value="SULFOQUINOVOSYL TRANSFERASE SQD2"/>
    <property type="match status" value="1"/>
</dbReference>
<feature type="domain" description="Glycosyltransferase subfamily 4-like N-terminal" evidence="2">
    <location>
        <begin position="17"/>
        <end position="176"/>
    </location>
</feature>
<feature type="domain" description="Glycosyl transferase family 1" evidence="1">
    <location>
        <begin position="189"/>
        <end position="337"/>
    </location>
</feature>
<dbReference type="Gene3D" id="3.40.50.2000">
    <property type="entry name" value="Glycogen Phosphorylase B"/>
    <property type="match status" value="2"/>
</dbReference>
<dbReference type="InterPro" id="IPR028098">
    <property type="entry name" value="Glyco_trans_4-like_N"/>
</dbReference>
<reference evidence="3" key="1">
    <citation type="submission" date="2020-02" db="EMBL/GenBank/DDBJ databases">
        <authorList>
            <person name="Meier V. D."/>
        </authorList>
    </citation>
    <scope>NUCLEOTIDE SEQUENCE</scope>
    <source>
        <strain evidence="3">AVDCRST_MAG68</strain>
    </source>
</reference>
<dbReference type="Pfam" id="PF13439">
    <property type="entry name" value="Glyco_transf_4"/>
    <property type="match status" value="1"/>
</dbReference>
<sequence length="369" mass="40461">MKLLVLNWQDLSNPQSGGAEVHLHEIFGRLAARGHRVSLLASGYPGAAARETVDGMDVHRVGGRHSYTLAARPYYLRHLAREQWDVVVEDLNKVPLYTPLWVRRPLVLLVHHLFGATAFREASAPFAAATWLMERPIPRVYRGVPVQAVSESTADDLASRGLDREGMRIIHNGVEVRFFAPDPAVPRTPHPTFLYVGRLKRYKRIEHAIHAVARLPAVRLVIAGRGDDEPRLRAEAERLGVTERVEFAGFVTEERKRELLRSCWANVFPSPKEGWGIANMEAAACGTPSVASDSPGLRESVIHEQTGLLHPHGDISALTSALARLATNPPEVARLGAGALAFSQNFTWDRAADLTESHLADVAGPTAGG</sequence>
<dbReference type="EMBL" id="CADCTW010000155">
    <property type="protein sequence ID" value="CAA9345097.1"/>
    <property type="molecule type" value="Genomic_DNA"/>
</dbReference>
<dbReference type="GO" id="GO:0016757">
    <property type="term" value="F:glycosyltransferase activity"/>
    <property type="evidence" value="ECO:0007669"/>
    <property type="project" value="InterPro"/>
</dbReference>
<evidence type="ECO:0008006" key="4">
    <source>
        <dbReference type="Google" id="ProtNLM"/>
    </source>
</evidence>
<evidence type="ECO:0000259" key="2">
    <source>
        <dbReference type="Pfam" id="PF13439"/>
    </source>
</evidence>